<dbReference type="GO" id="GO:0003677">
    <property type="term" value="F:DNA binding"/>
    <property type="evidence" value="ECO:0007669"/>
    <property type="project" value="UniProtKB-KW"/>
</dbReference>
<dbReference type="SMART" id="SM00530">
    <property type="entry name" value="HTH_XRE"/>
    <property type="match status" value="1"/>
</dbReference>
<keyword evidence="1" id="KW-0238">DNA-binding</keyword>
<dbReference type="GO" id="GO:0005829">
    <property type="term" value="C:cytosol"/>
    <property type="evidence" value="ECO:0007669"/>
    <property type="project" value="TreeGrafter"/>
</dbReference>
<dbReference type="CDD" id="cd00093">
    <property type="entry name" value="HTH_XRE"/>
    <property type="match status" value="1"/>
</dbReference>
<dbReference type="Gene3D" id="1.10.260.40">
    <property type="entry name" value="lambda repressor-like DNA-binding domains"/>
    <property type="match status" value="1"/>
</dbReference>
<evidence type="ECO:0000313" key="4">
    <source>
        <dbReference type="Proteomes" id="UP000230108"/>
    </source>
</evidence>
<evidence type="ECO:0000256" key="1">
    <source>
        <dbReference type="ARBA" id="ARBA00023125"/>
    </source>
</evidence>
<accession>A0A2M7QDM0</accession>
<dbReference type="EMBL" id="PFLF01000035">
    <property type="protein sequence ID" value="PIY69319.1"/>
    <property type="molecule type" value="Genomic_DNA"/>
</dbReference>
<sequence length="72" mass="8158">MRGNFIYKKIGRRISATRKKRGLTQEALSGISCLHRTHIARIENGSIKPSLHTLIILARKLDVKVCYLLEGI</sequence>
<dbReference type="SUPFAM" id="SSF47413">
    <property type="entry name" value="lambda repressor-like DNA-binding domains"/>
    <property type="match status" value="1"/>
</dbReference>
<dbReference type="PANTHER" id="PTHR46797:SF1">
    <property type="entry name" value="METHYLPHOSPHONATE SYNTHASE"/>
    <property type="match status" value="1"/>
</dbReference>
<dbReference type="Proteomes" id="UP000230108">
    <property type="component" value="Unassembled WGS sequence"/>
</dbReference>
<protein>
    <submittedName>
        <fullName evidence="3">Transcriptional regulator</fullName>
    </submittedName>
</protein>
<feature type="domain" description="HTH cro/C1-type" evidence="2">
    <location>
        <begin position="14"/>
        <end position="68"/>
    </location>
</feature>
<dbReference type="InterPro" id="IPR010982">
    <property type="entry name" value="Lambda_DNA-bd_dom_sf"/>
</dbReference>
<gene>
    <name evidence="3" type="ORF">COY90_01295</name>
</gene>
<organism evidence="3 4">
    <name type="scientific">Candidatus Roizmanbacteria bacterium CG_4_10_14_0_8_um_filter_39_9</name>
    <dbReference type="NCBI Taxonomy" id="1974829"/>
    <lineage>
        <taxon>Bacteria</taxon>
        <taxon>Candidatus Roizmaniibacteriota</taxon>
    </lineage>
</organism>
<evidence type="ECO:0000259" key="2">
    <source>
        <dbReference type="PROSITE" id="PS50943"/>
    </source>
</evidence>
<dbReference type="GO" id="GO:0003700">
    <property type="term" value="F:DNA-binding transcription factor activity"/>
    <property type="evidence" value="ECO:0007669"/>
    <property type="project" value="TreeGrafter"/>
</dbReference>
<name>A0A2M7QDM0_9BACT</name>
<comment type="caution">
    <text evidence="3">The sequence shown here is derived from an EMBL/GenBank/DDBJ whole genome shotgun (WGS) entry which is preliminary data.</text>
</comment>
<proteinExistence type="predicted"/>
<dbReference type="Pfam" id="PF01381">
    <property type="entry name" value="HTH_3"/>
    <property type="match status" value="1"/>
</dbReference>
<evidence type="ECO:0000313" key="3">
    <source>
        <dbReference type="EMBL" id="PIY69319.1"/>
    </source>
</evidence>
<dbReference type="InterPro" id="IPR001387">
    <property type="entry name" value="Cro/C1-type_HTH"/>
</dbReference>
<dbReference type="AlphaFoldDB" id="A0A2M7QDM0"/>
<dbReference type="PROSITE" id="PS50943">
    <property type="entry name" value="HTH_CROC1"/>
    <property type="match status" value="1"/>
</dbReference>
<dbReference type="InterPro" id="IPR050807">
    <property type="entry name" value="TransReg_Diox_bact_type"/>
</dbReference>
<reference evidence="4" key="1">
    <citation type="submission" date="2017-09" db="EMBL/GenBank/DDBJ databases">
        <title>Depth-based differentiation of microbial function through sediment-hosted aquifers and enrichment of novel symbionts in the deep terrestrial subsurface.</title>
        <authorList>
            <person name="Probst A.J."/>
            <person name="Ladd B."/>
            <person name="Jarett J.K."/>
            <person name="Geller-Mcgrath D.E."/>
            <person name="Sieber C.M.K."/>
            <person name="Emerson J.B."/>
            <person name="Anantharaman K."/>
            <person name="Thomas B.C."/>
            <person name="Malmstrom R."/>
            <person name="Stieglmeier M."/>
            <person name="Klingl A."/>
            <person name="Woyke T."/>
            <person name="Ryan C.M."/>
            <person name="Banfield J.F."/>
        </authorList>
    </citation>
    <scope>NUCLEOTIDE SEQUENCE [LARGE SCALE GENOMIC DNA]</scope>
</reference>
<dbReference type="PANTHER" id="PTHR46797">
    <property type="entry name" value="HTH-TYPE TRANSCRIPTIONAL REGULATOR"/>
    <property type="match status" value="1"/>
</dbReference>